<dbReference type="CTD" id="9808539"/>
<name>A0A6A5GXK6_CAERE</name>
<feature type="signal peptide" evidence="1">
    <location>
        <begin position="1"/>
        <end position="21"/>
    </location>
</feature>
<dbReference type="EMBL" id="WUAV01000004">
    <property type="protein sequence ID" value="KAF1759334.1"/>
    <property type="molecule type" value="Genomic_DNA"/>
</dbReference>
<keyword evidence="1" id="KW-0732">Signal</keyword>
<dbReference type="GeneID" id="9808539"/>
<organism evidence="2 3">
    <name type="scientific">Caenorhabditis remanei</name>
    <name type="common">Caenorhabditis vulgaris</name>
    <dbReference type="NCBI Taxonomy" id="31234"/>
    <lineage>
        <taxon>Eukaryota</taxon>
        <taxon>Metazoa</taxon>
        <taxon>Ecdysozoa</taxon>
        <taxon>Nematoda</taxon>
        <taxon>Chromadorea</taxon>
        <taxon>Rhabditida</taxon>
        <taxon>Rhabditina</taxon>
        <taxon>Rhabditomorpha</taxon>
        <taxon>Rhabditoidea</taxon>
        <taxon>Rhabditidae</taxon>
        <taxon>Peloderinae</taxon>
        <taxon>Caenorhabditis</taxon>
    </lineage>
</organism>
<reference evidence="2 3" key="1">
    <citation type="submission" date="2019-12" db="EMBL/GenBank/DDBJ databases">
        <title>Chromosome-level assembly of the Caenorhabditis remanei genome.</title>
        <authorList>
            <person name="Teterina A.A."/>
            <person name="Willis J.H."/>
            <person name="Phillips P.C."/>
        </authorList>
    </citation>
    <scope>NUCLEOTIDE SEQUENCE [LARGE SCALE GENOMIC DNA]</scope>
    <source>
        <strain evidence="2 3">PX506</strain>
        <tissue evidence="2">Whole organism</tissue>
    </source>
</reference>
<dbReference type="RefSeq" id="XP_053585911.1">
    <property type="nucleotide sequence ID" value="XM_053731139.1"/>
</dbReference>
<accession>A0A6A5GXK6</accession>
<evidence type="ECO:0000313" key="2">
    <source>
        <dbReference type="EMBL" id="KAF1759334.1"/>
    </source>
</evidence>
<comment type="caution">
    <text evidence="2">The sequence shown here is derived from an EMBL/GenBank/DDBJ whole genome shotgun (WGS) entry which is preliminary data.</text>
</comment>
<protein>
    <submittedName>
        <fullName evidence="2">Uncharacterized protein</fullName>
    </submittedName>
</protein>
<dbReference type="AlphaFoldDB" id="A0A6A5GXK6"/>
<feature type="chain" id="PRO_5025672365" evidence="1">
    <location>
        <begin position="22"/>
        <end position="155"/>
    </location>
</feature>
<evidence type="ECO:0000256" key="1">
    <source>
        <dbReference type="SAM" id="SignalP"/>
    </source>
</evidence>
<proteinExistence type="predicted"/>
<evidence type="ECO:0000313" key="3">
    <source>
        <dbReference type="Proteomes" id="UP000483820"/>
    </source>
</evidence>
<dbReference type="Proteomes" id="UP000483820">
    <property type="component" value="Chromosome IV"/>
</dbReference>
<sequence>MRSIPIILLVFLSALVLETGGTQQIRRRCKRSVTAWTDVIKKQKESNGCSKNVWLGMDRASKCPQLNGAVVPAIRALNATTIVETPVQPRLYGRRGVYNANCEWMVIVVRNKGCVLLDTDTIEFECENNRIYFQGREVTSYVCALSVFPDIEMVL</sequence>
<dbReference type="KEGG" id="crq:GCK72_015799"/>
<gene>
    <name evidence="2" type="ORF">GCK72_015799</name>
</gene>